<sequence length="163" mass="18895">MDVLFLGREGIPLYQTLLASETARAALRFYHPVEVPYGVIVRMASLGSALSLVSELRWYMRRYVRTVLFEIGSEIYCTLALATEVYYGRQIRLHSPWPYRFLYVIKDRAFAGVVPLDPESDPEHCRIDDRDADRVYEVWRSESEEPTVDERSAEHTLSDDDTV</sequence>
<dbReference type="RefSeq" id="WP_012617200.1">
    <property type="nucleotide sequence ID" value="NC_011832.1"/>
</dbReference>
<dbReference type="InterPro" id="IPR043827">
    <property type="entry name" value="DUF5804"/>
</dbReference>
<dbReference type="STRING" id="521011.Mpal_0508"/>
<dbReference type="AlphaFoldDB" id="B8GKJ8"/>
<protein>
    <submittedName>
        <fullName evidence="2">Uncharacterized protein</fullName>
    </submittedName>
</protein>
<feature type="region of interest" description="Disordered" evidence="1">
    <location>
        <begin position="140"/>
        <end position="163"/>
    </location>
</feature>
<accession>B8GKJ8</accession>
<keyword evidence="3" id="KW-1185">Reference proteome</keyword>
<dbReference type="EMBL" id="CP001338">
    <property type="protein sequence ID" value="ACL15881.1"/>
    <property type="molecule type" value="Genomic_DNA"/>
</dbReference>
<dbReference type="Pfam" id="PF19120">
    <property type="entry name" value="DUF5804"/>
    <property type="match status" value="1"/>
</dbReference>
<dbReference type="GeneID" id="7271924"/>
<evidence type="ECO:0000256" key="1">
    <source>
        <dbReference type="SAM" id="MobiDB-lite"/>
    </source>
</evidence>
<name>B8GKJ8_METPE</name>
<dbReference type="OrthoDB" id="111148at2157"/>
<dbReference type="eggNOG" id="arCOG04642">
    <property type="taxonomic scope" value="Archaea"/>
</dbReference>
<evidence type="ECO:0000313" key="3">
    <source>
        <dbReference type="Proteomes" id="UP000002457"/>
    </source>
</evidence>
<evidence type="ECO:0000313" key="2">
    <source>
        <dbReference type="EMBL" id="ACL15881.1"/>
    </source>
</evidence>
<proteinExistence type="predicted"/>
<dbReference type="KEGG" id="mpl:Mpal_0508"/>
<organism evidence="2 3">
    <name type="scientific">Methanosphaerula palustris (strain ATCC BAA-1556 / DSM 19958 / E1-9c)</name>
    <dbReference type="NCBI Taxonomy" id="521011"/>
    <lineage>
        <taxon>Archaea</taxon>
        <taxon>Methanobacteriati</taxon>
        <taxon>Methanobacteriota</taxon>
        <taxon>Stenosarchaea group</taxon>
        <taxon>Methanomicrobia</taxon>
        <taxon>Methanomicrobiales</taxon>
        <taxon>Methanoregulaceae</taxon>
        <taxon>Methanosphaerula</taxon>
    </lineage>
</organism>
<gene>
    <name evidence="2" type="ordered locus">Mpal_0508</name>
</gene>
<reference evidence="2 3" key="1">
    <citation type="journal article" date="2015" name="Genome Announc.">
        <title>Complete Genome Sequence of Methanosphaerula palustris E1-9CT, a Hydrogenotrophic Methanogen Isolated from a Minerotrophic Fen Peatland.</title>
        <authorList>
            <person name="Cadillo-Quiroz H."/>
            <person name="Browne P."/>
            <person name="Kyrpides N."/>
            <person name="Woyke T."/>
            <person name="Goodwin L."/>
            <person name="Detter C."/>
            <person name="Yavitt J.B."/>
            <person name="Zinder S.H."/>
        </authorList>
    </citation>
    <scope>NUCLEOTIDE SEQUENCE [LARGE SCALE GENOMIC DNA]</scope>
    <source>
        <strain evidence="3">ATCC BAA-1556 / DSM 19958 / E1-9c</strain>
    </source>
</reference>
<dbReference type="HOGENOM" id="CLU_1773175_0_0_2"/>
<dbReference type="Proteomes" id="UP000002457">
    <property type="component" value="Chromosome"/>
</dbReference>